<keyword evidence="5" id="KW-0130">Cell adhesion</keyword>
<reference evidence="10" key="1">
    <citation type="submission" date="2022-07" db="EMBL/GenBank/DDBJ databases">
        <title>Chromosome-level genome of Muraenolepis orangiensis.</title>
        <authorList>
            <person name="Kim J."/>
        </authorList>
    </citation>
    <scope>NUCLEOTIDE SEQUENCE</scope>
    <source>
        <strain evidence="10">KU_S4_2022</strain>
        <tissue evidence="10">Muscle</tissue>
    </source>
</reference>
<dbReference type="PROSITE" id="PS50021">
    <property type="entry name" value="CH"/>
    <property type="match status" value="2"/>
</dbReference>
<comment type="subcellular location">
    <subcellularLocation>
        <location evidence="1">Cytoplasm</location>
        <location evidence="1">Cytoskeleton</location>
    </subcellularLocation>
</comment>
<evidence type="ECO:0000256" key="1">
    <source>
        <dbReference type="ARBA" id="ARBA00004245"/>
    </source>
</evidence>
<evidence type="ECO:0000256" key="2">
    <source>
        <dbReference type="ARBA" id="ARBA00005666"/>
    </source>
</evidence>
<dbReference type="GO" id="GO:0005925">
    <property type="term" value="C:focal adhesion"/>
    <property type="evidence" value="ECO:0007669"/>
    <property type="project" value="TreeGrafter"/>
</dbReference>
<dbReference type="OrthoDB" id="2099265at2759"/>
<protein>
    <recommendedName>
        <fullName evidence="9">Calponin-homology (CH) domain-containing protein</fullName>
    </recommendedName>
</protein>
<dbReference type="PANTHER" id="PTHR12114">
    <property type="entry name" value="PARVIN"/>
    <property type="match status" value="1"/>
</dbReference>
<dbReference type="InterPro" id="IPR001715">
    <property type="entry name" value="CH_dom"/>
</dbReference>
<dbReference type="InterPro" id="IPR028433">
    <property type="entry name" value="Parvin"/>
</dbReference>
<keyword evidence="11" id="KW-1185">Reference proteome</keyword>
<dbReference type="GO" id="GO:0015629">
    <property type="term" value="C:actin cytoskeleton"/>
    <property type="evidence" value="ECO:0007669"/>
    <property type="project" value="TreeGrafter"/>
</dbReference>
<feature type="domain" description="Calponin-homology (CH)" evidence="9">
    <location>
        <begin position="214"/>
        <end position="321"/>
    </location>
</feature>
<dbReference type="SUPFAM" id="SSF47576">
    <property type="entry name" value="Calponin-homology domain, CH-domain"/>
    <property type="match status" value="1"/>
</dbReference>
<dbReference type="GO" id="GO:0071963">
    <property type="term" value="P:establishment or maintenance of cell polarity regulating cell shape"/>
    <property type="evidence" value="ECO:0007669"/>
    <property type="project" value="TreeGrafter"/>
</dbReference>
<evidence type="ECO:0000256" key="6">
    <source>
        <dbReference type="ARBA" id="ARBA00023203"/>
    </source>
</evidence>
<proteinExistence type="inferred from homology"/>
<comment type="caution">
    <text evidence="10">The sequence shown here is derived from an EMBL/GenBank/DDBJ whole genome shotgun (WGS) entry which is preliminary data.</text>
</comment>
<feature type="domain" description="Calponin-homology (CH)" evidence="9">
    <location>
        <begin position="40"/>
        <end position="150"/>
    </location>
</feature>
<organism evidence="10 11">
    <name type="scientific">Muraenolepis orangiensis</name>
    <name type="common">Patagonian moray cod</name>
    <dbReference type="NCBI Taxonomy" id="630683"/>
    <lineage>
        <taxon>Eukaryota</taxon>
        <taxon>Metazoa</taxon>
        <taxon>Chordata</taxon>
        <taxon>Craniata</taxon>
        <taxon>Vertebrata</taxon>
        <taxon>Euteleostomi</taxon>
        <taxon>Actinopterygii</taxon>
        <taxon>Neopterygii</taxon>
        <taxon>Teleostei</taxon>
        <taxon>Neoteleostei</taxon>
        <taxon>Acanthomorphata</taxon>
        <taxon>Zeiogadaria</taxon>
        <taxon>Gadariae</taxon>
        <taxon>Gadiformes</taxon>
        <taxon>Muraenolepidoidei</taxon>
        <taxon>Muraenolepididae</taxon>
        <taxon>Muraenolepis</taxon>
    </lineage>
</organism>
<name>A0A9Q0DVI1_9TELE</name>
<evidence type="ECO:0000256" key="8">
    <source>
        <dbReference type="SAM" id="MobiDB-lite"/>
    </source>
</evidence>
<dbReference type="Proteomes" id="UP001148018">
    <property type="component" value="Unassembled WGS sequence"/>
</dbReference>
<dbReference type="GO" id="GO:0005737">
    <property type="term" value="C:cytoplasm"/>
    <property type="evidence" value="ECO:0007669"/>
    <property type="project" value="TreeGrafter"/>
</dbReference>
<dbReference type="GO" id="GO:0030031">
    <property type="term" value="P:cell projection assembly"/>
    <property type="evidence" value="ECO:0007669"/>
    <property type="project" value="TreeGrafter"/>
</dbReference>
<evidence type="ECO:0000313" key="10">
    <source>
        <dbReference type="EMBL" id="KAJ3596554.1"/>
    </source>
</evidence>
<keyword evidence="7" id="KW-0206">Cytoskeleton</keyword>
<dbReference type="FunFam" id="1.10.418.10:FF:000011">
    <property type="entry name" value="Parvin, beta"/>
    <property type="match status" value="1"/>
</dbReference>
<dbReference type="GO" id="GO:0030036">
    <property type="term" value="P:actin cytoskeleton organization"/>
    <property type="evidence" value="ECO:0007669"/>
    <property type="project" value="InterPro"/>
</dbReference>
<dbReference type="AlphaFoldDB" id="A0A9Q0DVI1"/>
<dbReference type="Pfam" id="PF00307">
    <property type="entry name" value="CH"/>
    <property type="match status" value="2"/>
</dbReference>
<evidence type="ECO:0000256" key="3">
    <source>
        <dbReference type="ARBA" id="ARBA00022490"/>
    </source>
</evidence>
<keyword evidence="6" id="KW-0009">Actin-binding</keyword>
<dbReference type="GO" id="GO:0034446">
    <property type="term" value="P:substrate adhesion-dependent cell spreading"/>
    <property type="evidence" value="ECO:0007669"/>
    <property type="project" value="TreeGrafter"/>
</dbReference>
<dbReference type="EMBL" id="JANIIK010000110">
    <property type="protein sequence ID" value="KAJ3596554.1"/>
    <property type="molecule type" value="Genomic_DNA"/>
</dbReference>
<dbReference type="Gene3D" id="1.10.418.10">
    <property type="entry name" value="Calponin-like domain"/>
    <property type="match status" value="2"/>
</dbReference>
<evidence type="ECO:0000313" key="11">
    <source>
        <dbReference type="Proteomes" id="UP001148018"/>
    </source>
</evidence>
<dbReference type="PIRSF" id="PIRSF039131">
    <property type="entry name" value="Parvin"/>
    <property type="match status" value="1"/>
</dbReference>
<gene>
    <name evidence="10" type="ORF">NHX12_002959</name>
</gene>
<evidence type="ECO:0000256" key="5">
    <source>
        <dbReference type="ARBA" id="ARBA00022889"/>
    </source>
</evidence>
<accession>A0A9Q0DVI1</accession>
<dbReference type="GO" id="GO:0003779">
    <property type="term" value="F:actin binding"/>
    <property type="evidence" value="ECO:0007669"/>
    <property type="project" value="UniProtKB-KW"/>
</dbReference>
<evidence type="ECO:0000256" key="4">
    <source>
        <dbReference type="ARBA" id="ARBA00022737"/>
    </source>
</evidence>
<keyword evidence="3" id="KW-0963">Cytoplasm</keyword>
<dbReference type="PANTHER" id="PTHR12114:SF1">
    <property type="entry name" value="GAMMA-PARVIN"/>
    <property type="match status" value="1"/>
</dbReference>
<comment type="similarity">
    <text evidence="2">Belongs to the parvin family.</text>
</comment>
<dbReference type="InterPro" id="IPR036872">
    <property type="entry name" value="CH_dom_sf"/>
</dbReference>
<sequence length="332" mass="36909">MDQDPFFTSPREEEPLDMESFQGETRKLIQPTSLRDPKVEKLKEVLVSWINKTLKPDHIVVQSLDEDLFDGLVLHHLLARLAGVDVSVEEIAVTGVAQVHKLGVVLDQLNRRLETVSGDHQTAKWDVKLIHSKDLLATLHLLVAMVRSFQPDLVLPANVKVEVVLVEVNKTGIKSVIQSESLTEESCPSRDSLSSSAWEDPVDQLLKLDAHKILTAKTAMMNFVNQKMSSLGLQVADSDTQFSDGVILLLLIGQLEGFFVPLGDFYLTPANHSEMVHNVTLARNLLLDLGLNVDNIDPQDVVTRDVGATLKVLYALFRRHHGRRQPATAAQC</sequence>
<keyword evidence="4" id="KW-0677">Repeat</keyword>
<evidence type="ECO:0000259" key="9">
    <source>
        <dbReference type="PROSITE" id="PS50021"/>
    </source>
</evidence>
<feature type="region of interest" description="Disordered" evidence="8">
    <location>
        <begin position="1"/>
        <end position="22"/>
    </location>
</feature>
<evidence type="ECO:0000256" key="7">
    <source>
        <dbReference type="ARBA" id="ARBA00023212"/>
    </source>
</evidence>